<feature type="transmembrane region" description="Helical" evidence="7">
    <location>
        <begin position="234"/>
        <end position="254"/>
    </location>
</feature>
<dbReference type="AlphaFoldDB" id="A0A5A7SA08"/>
<dbReference type="SUPFAM" id="SSF81345">
    <property type="entry name" value="ABC transporter involved in vitamin B12 uptake, BtuC"/>
    <property type="match status" value="1"/>
</dbReference>
<feature type="transmembrane region" description="Helical" evidence="7">
    <location>
        <begin position="70"/>
        <end position="93"/>
    </location>
</feature>
<dbReference type="EMBL" id="VLNY01000007">
    <property type="protein sequence ID" value="KAA0022012.1"/>
    <property type="molecule type" value="Genomic_DNA"/>
</dbReference>
<feature type="transmembrane region" description="Helical" evidence="7">
    <location>
        <begin position="260"/>
        <end position="279"/>
    </location>
</feature>
<protein>
    <submittedName>
        <fullName evidence="8">Metal ABC transporter permease</fullName>
    </submittedName>
</protein>
<dbReference type="Gene3D" id="1.10.3470.10">
    <property type="entry name" value="ABC transporter involved in vitamin B12 uptake, BtuC"/>
    <property type="match status" value="1"/>
</dbReference>
<feature type="transmembrane region" description="Helical" evidence="7">
    <location>
        <begin position="105"/>
        <end position="126"/>
    </location>
</feature>
<comment type="subcellular location">
    <subcellularLocation>
        <location evidence="6">Cell membrane</location>
        <topology evidence="6">Multi-pass membrane protein</topology>
    </subcellularLocation>
    <subcellularLocation>
        <location evidence="1">Membrane</location>
        <topology evidence="1">Multi-pass membrane protein</topology>
    </subcellularLocation>
</comment>
<keyword evidence="3 6" id="KW-0812">Transmembrane</keyword>
<comment type="similarity">
    <text evidence="2 6">Belongs to the ABC-3 integral membrane protein family.</text>
</comment>
<organism evidence="8 9">
    <name type="scientific">Antrihabitans cavernicola</name>
    <dbReference type="NCBI Taxonomy" id="2495913"/>
    <lineage>
        <taxon>Bacteria</taxon>
        <taxon>Bacillati</taxon>
        <taxon>Actinomycetota</taxon>
        <taxon>Actinomycetes</taxon>
        <taxon>Mycobacteriales</taxon>
        <taxon>Nocardiaceae</taxon>
        <taxon>Antrihabitans</taxon>
    </lineage>
</organism>
<keyword evidence="4 7" id="KW-1133">Transmembrane helix</keyword>
<dbReference type="Proteomes" id="UP000322244">
    <property type="component" value="Unassembled WGS sequence"/>
</dbReference>
<feature type="transmembrane region" description="Helical" evidence="7">
    <location>
        <begin position="30"/>
        <end position="49"/>
    </location>
</feature>
<dbReference type="GO" id="GO:0043190">
    <property type="term" value="C:ATP-binding cassette (ABC) transporter complex"/>
    <property type="evidence" value="ECO:0007669"/>
    <property type="project" value="InterPro"/>
</dbReference>
<evidence type="ECO:0000256" key="5">
    <source>
        <dbReference type="ARBA" id="ARBA00023136"/>
    </source>
</evidence>
<feature type="transmembrane region" description="Helical" evidence="7">
    <location>
        <begin position="147"/>
        <end position="169"/>
    </location>
</feature>
<keyword evidence="6" id="KW-0813">Transport</keyword>
<name>A0A5A7SA08_9NOCA</name>
<evidence type="ECO:0000256" key="1">
    <source>
        <dbReference type="ARBA" id="ARBA00004141"/>
    </source>
</evidence>
<keyword evidence="5 7" id="KW-0472">Membrane</keyword>
<gene>
    <name evidence="8" type="ORF">FOY51_16665</name>
</gene>
<dbReference type="PANTHER" id="PTHR30477:SF0">
    <property type="entry name" value="METAL TRANSPORT SYSTEM MEMBRANE PROTEIN TM_0125-RELATED"/>
    <property type="match status" value="1"/>
</dbReference>
<dbReference type="InterPro" id="IPR001626">
    <property type="entry name" value="ABC_TroCD"/>
</dbReference>
<evidence type="ECO:0000313" key="9">
    <source>
        <dbReference type="Proteomes" id="UP000322244"/>
    </source>
</evidence>
<evidence type="ECO:0000256" key="6">
    <source>
        <dbReference type="RuleBase" id="RU003943"/>
    </source>
</evidence>
<keyword evidence="9" id="KW-1185">Reference proteome</keyword>
<sequence length="294" mass="29809">MNDKLSGVFTKMFDFDTTAHLLGYDFVQQALLAAAILGLLSGAIGPLIISRQMSFAVHGTSELSLTGASAALLAGISVGVGAILGSVVAAVLFGLLGAKARERDSVIGVIMSFGLGLSVLFIWLYPGRTGTSFSLLVGQIVGVGNSGLNLLIGCAVVVLAVLAAVYRPLLFASTDPEVALARGVPVRALSIVFAVLVGVAAALGVQIVGALLVLSLLITPAAAAARVTASPLKATVLAILFAELAAVGGILLSLAPGVPVSSFVTTISFLIYLICRFVGSRRGRTSGRKVPVPA</sequence>
<evidence type="ECO:0000256" key="4">
    <source>
        <dbReference type="ARBA" id="ARBA00022989"/>
    </source>
</evidence>
<dbReference type="PANTHER" id="PTHR30477">
    <property type="entry name" value="ABC-TRANSPORTER METAL-BINDING PROTEIN"/>
    <property type="match status" value="1"/>
</dbReference>
<comment type="caution">
    <text evidence="8">The sequence shown here is derived from an EMBL/GenBank/DDBJ whole genome shotgun (WGS) entry which is preliminary data.</text>
</comment>
<dbReference type="Pfam" id="PF00950">
    <property type="entry name" value="ABC-3"/>
    <property type="match status" value="1"/>
</dbReference>
<evidence type="ECO:0000313" key="8">
    <source>
        <dbReference type="EMBL" id="KAA0022012.1"/>
    </source>
</evidence>
<reference evidence="8 9" key="1">
    <citation type="submission" date="2019-07" db="EMBL/GenBank/DDBJ databases">
        <title>Rhodococcus cavernicolus sp. nov., isolated from a cave.</title>
        <authorList>
            <person name="Lee S.D."/>
        </authorList>
    </citation>
    <scope>NUCLEOTIDE SEQUENCE [LARGE SCALE GENOMIC DNA]</scope>
    <source>
        <strain evidence="8 9">C1-24</strain>
    </source>
</reference>
<feature type="transmembrane region" description="Helical" evidence="7">
    <location>
        <begin position="189"/>
        <end position="222"/>
    </location>
</feature>
<dbReference type="OrthoDB" id="2375762at2"/>
<accession>A0A5A7SA08</accession>
<evidence type="ECO:0000256" key="2">
    <source>
        <dbReference type="ARBA" id="ARBA00008034"/>
    </source>
</evidence>
<dbReference type="GO" id="GO:0055085">
    <property type="term" value="P:transmembrane transport"/>
    <property type="evidence" value="ECO:0007669"/>
    <property type="project" value="InterPro"/>
</dbReference>
<evidence type="ECO:0000256" key="7">
    <source>
        <dbReference type="SAM" id="Phobius"/>
    </source>
</evidence>
<evidence type="ECO:0000256" key="3">
    <source>
        <dbReference type="ARBA" id="ARBA00022692"/>
    </source>
</evidence>
<dbReference type="InterPro" id="IPR037294">
    <property type="entry name" value="ABC_BtuC-like"/>
</dbReference>
<proteinExistence type="inferred from homology"/>